<evidence type="ECO:0000313" key="3">
    <source>
        <dbReference type="Proteomes" id="UP000075787"/>
    </source>
</evidence>
<evidence type="ECO:0000313" key="4">
    <source>
        <dbReference type="Proteomes" id="UP000257706"/>
    </source>
</evidence>
<dbReference type="PROSITE" id="PS51257">
    <property type="entry name" value="PROKAR_LIPOPROTEIN"/>
    <property type="match status" value="1"/>
</dbReference>
<organism evidence="2 3">
    <name type="scientific">Tistrella mobilis</name>
    <dbReference type="NCBI Taxonomy" id="171437"/>
    <lineage>
        <taxon>Bacteria</taxon>
        <taxon>Pseudomonadati</taxon>
        <taxon>Pseudomonadota</taxon>
        <taxon>Alphaproteobacteria</taxon>
        <taxon>Geminicoccales</taxon>
        <taxon>Geminicoccaceae</taxon>
        <taxon>Tistrella</taxon>
    </lineage>
</organism>
<keyword evidence="1" id="KW-0449">Lipoprotein</keyword>
<dbReference type="OMA" id="CTPRIEI"/>
<reference evidence="1 4" key="2">
    <citation type="journal article" date="2018" name="Nat. Biotechnol.">
        <title>A standardized bacterial taxonomy based on genome phylogeny substantially revises the tree of life.</title>
        <authorList>
            <person name="Parks D.H."/>
            <person name="Chuvochina M."/>
            <person name="Waite D.W."/>
            <person name="Rinke C."/>
            <person name="Skarshewski A."/>
            <person name="Chaumeil P.A."/>
            <person name="Hugenholtz P."/>
        </authorList>
    </citation>
    <scope>NUCLEOTIDE SEQUENCE [LARGE SCALE GENOMIC DNA]</scope>
    <source>
        <strain evidence="1">UBA8739</strain>
    </source>
</reference>
<dbReference type="Proteomes" id="UP000075787">
    <property type="component" value="Unassembled WGS sequence"/>
</dbReference>
<name>A0A162JKY0_9PROT</name>
<comment type="caution">
    <text evidence="2">The sequence shown here is derived from an EMBL/GenBank/DDBJ whole genome shotgun (WGS) entry which is preliminary data.</text>
</comment>
<dbReference type="EMBL" id="DMAI01000273">
    <property type="protein sequence ID" value="HAE49057.1"/>
    <property type="molecule type" value="Genomic_DNA"/>
</dbReference>
<sequence>MAGPIRLLPLAGILVLLAACQPTVRVEAPEKPIVINVNVKIEHEVRVRVEKDIEDLLAEEPELF</sequence>
<protein>
    <submittedName>
        <fullName evidence="1">YnbE family lipoprotein</fullName>
    </submittedName>
</protein>
<dbReference type="OrthoDB" id="7428332at2"/>
<accession>A0A162JKY0</accession>
<dbReference type="AlphaFoldDB" id="A0A162JKY0"/>
<proteinExistence type="predicted"/>
<dbReference type="EMBL" id="LPZR01000228">
    <property type="protein sequence ID" value="KYO49405.1"/>
    <property type="molecule type" value="Genomic_DNA"/>
</dbReference>
<dbReference type="Pfam" id="PF13617">
    <property type="entry name" value="Lipoprotein_19"/>
    <property type="match status" value="1"/>
</dbReference>
<dbReference type="Proteomes" id="UP000257706">
    <property type="component" value="Unassembled WGS sequence"/>
</dbReference>
<evidence type="ECO:0000313" key="1">
    <source>
        <dbReference type="EMBL" id="HAE49057.1"/>
    </source>
</evidence>
<reference evidence="2 3" key="1">
    <citation type="submission" date="2015-12" db="EMBL/GenBank/DDBJ databases">
        <title>Genome sequence of Tistrella mobilis MCCC 1A02139.</title>
        <authorList>
            <person name="Lu L."/>
            <person name="Lai Q."/>
            <person name="Shao Z."/>
            <person name="Qian P."/>
        </authorList>
    </citation>
    <scope>NUCLEOTIDE SEQUENCE [LARGE SCALE GENOMIC DNA]</scope>
    <source>
        <strain evidence="2 3">MCCC 1A02139</strain>
    </source>
</reference>
<evidence type="ECO:0000313" key="2">
    <source>
        <dbReference type="EMBL" id="KYO49405.1"/>
    </source>
</evidence>
<dbReference type="RefSeq" id="WP_014744143.1">
    <property type="nucleotide sequence ID" value="NZ_CP121013.1"/>
</dbReference>
<dbReference type="InterPro" id="IPR025985">
    <property type="entry name" value="YnbE"/>
</dbReference>
<dbReference type="GeneID" id="97240440"/>
<gene>
    <name evidence="2" type="ORF">AUP44_17835</name>
    <name evidence="1" type="ORF">DCK97_16690</name>
</gene>